<dbReference type="Gene3D" id="3.30.565.10">
    <property type="entry name" value="Histidine kinase-like ATPase, C-terminal domain"/>
    <property type="match status" value="1"/>
</dbReference>
<dbReference type="EMBL" id="FOTY01000001">
    <property type="protein sequence ID" value="SFL47994.1"/>
    <property type="molecule type" value="Genomic_DNA"/>
</dbReference>
<keyword evidence="3" id="KW-0808">Transferase</keyword>
<dbReference type="PANTHER" id="PTHR34220">
    <property type="entry name" value="SENSOR HISTIDINE KINASE YPDA"/>
    <property type="match status" value="1"/>
</dbReference>
<dbReference type="Pfam" id="PF06580">
    <property type="entry name" value="His_kinase"/>
    <property type="match status" value="1"/>
</dbReference>
<dbReference type="GO" id="GO:0000155">
    <property type="term" value="F:phosphorelay sensor kinase activity"/>
    <property type="evidence" value="ECO:0007669"/>
    <property type="project" value="InterPro"/>
</dbReference>
<feature type="domain" description="Signal transduction histidine kinase internal region" evidence="2">
    <location>
        <begin position="379"/>
        <end position="458"/>
    </location>
</feature>
<dbReference type="SUPFAM" id="SSF55874">
    <property type="entry name" value="ATPase domain of HSP90 chaperone/DNA topoisomerase II/histidine kinase"/>
    <property type="match status" value="1"/>
</dbReference>
<dbReference type="GO" id="GO:0016020">
    <property type="term" value="C:membrane"/>
    <property type="evidence" value="ECO:0007669"/>
    <property type="project" value="InterPro"/>
</dbReference>
<sequence length="599" mass="67936">MELFKKYKIQNIFFISFFLFVTVLLVIIIYVTYHLSARENITTTMAHQEEKLKLLGEDLSSELTNYHETSIGMSRQNAFHDLLHGAGGSEYEKRRLRSSMNLDFSNITYSVPGLHSVSIYMKEPPVSGPHPVRYHSFSALPGSWKEKLKNTSSTWLGERSVQLSFNFENEEVVSYGRNVYSASGELQAVLVLNIRISFIQEWMQNRSERSRLMLMDGETSVLSRTTSLSIPAETRDYMEETAMRFQEENGLTDTAARQEGHLVVSAAVPSADWTLIEVTPMEELTAGSRELTGWLLLIGAVSVVAAFFATLYLTKRFTDPIVYLTKVLNQYPLKSIPAELPDDYQNEFGQLFQGYRQLMYRSDMLYQSLIDNNRRQRKAEIRALQANINPHFLYNTLDQLNWRAMERGDDDMSRMMELLGSMLRIGLSKGESIISVQQEIDYVHHYLELQKIKMEDSLSYEVIIDASVETYYIPKLTLQPFVENAVIHGRPDTGEGVIKLTVSETAGSMRFDITDNGPGLSSDSASSTINAGGYGIRNVKERLHLYFGQEAVISLQNQSDGGAAAVISIPKIQDTSFFDQSDEHYLELERERGAKCGKS</sequence>
<keyword evidence="1" id="KW-1133">Transmembrane helix</keyword>
<dbReference type="AlphaFoldDB" id="A0A1I4I154"/>
<keyword evidence="4" id="KW-1185">Reference proteome</keyword>
<reference evidence="3 4" key="1">
    <citation type="submission" date="2016-10" db="EMBL/GenBank/DDBJ databases">
        <authorList>
            <person name="de Groot N.N."/>
        </authorList>
    </citation>
    <scope>NUCLEOTIDE SEQUENCE [LARGE SCALE GENOMIC DNA]</scope>
    <source>
        <strain evidence="3 4">CGMCC 1.6134</strain>
    </source>
</reference>
<feature type="transmembrane region" description="Helical" evidence="1">
    <location>
        <begin position="291"/>
        <end position="313"/>
    </location>
</feature>
<feature type="transmembrane region" description="Helical" evidence="1">
    <location>
        <begin position="12"/>
        <end position="33"/>
    </location>
</feature>
<accession>A0A1I4I154</accession>
<dbReference type="STRING" id="266892.SAMN04488054_101139"/>
<protein>
    <submittedName>
        <fullName evidence="3">Two-component system, sensor histidine kinase YesM</fullName>
    </submittedName>
</protein>
<dbReference type="InterPro" id="IPR036890">
    <property type="entry name" value="HATPase_C_sf"/>
</dbReference>
<evidence type="ECO:0000313" key="3">
    <source>
        <dbReference type="EMBL" id="SFL47994.1"/>
    </source>
</evidence>
<dbReference type="OrthoDB" id="2499756at2"/>
<proteinExistence type="predicted"/>
<name>A0A1I4I154_9BACI</name>
<evidence type="ECO:0000259" key="2">
    <source>
        <dbReference type="Pfam" id="PF06580"/>
    </source>
</evidence>
<organism evidence="3 4">
    <name type="scientific">Salibacterium qingdaonense</name>
    <dbReference type="NCBI Taxonomy" id="266892"/>
    <lineage>
        <taxon>Bacteria</taxon>
        <taxon>Bacillati</taxon>
        <taxon>Bacillota</taxon>
        <taxon>Bacilli</taxon>
        <taxon>Bacillales</taxon>
        <taxon>Bacillaceae</taxon>
    </lineage>
</organism>
<evidence type="ECO:0000313" key="4">
    <source>
        <dbReference type="Proteomes" id="UP000199668"/>
    </source>
</evidence>
<keyword evidence="3" id="KW-0418">Kinase</keyword>
<dbReference type="Gene3D" id="6.10.340.10">
    <property type="match status" value="1"/>
</dbReference>
<dbReference type="InterPro" id="IPR010559">
    <property type="entry name" value="Sig_transdc_His_kin_internal"/>
</dbReference>
<dbReference type="Proteomes" id="UP000199668">
    <property type="component" value="Unassembled WGS sequence"/>
</dbReference>
<evidence type="ECO:0000256" key="1">
    <source>
        <dbReference type="SAM" id="Phobius"/>
    </source>
</evidence>
<keyword evidence="1" id="KW-0812">Transmembrane</keyword>
<gene>
    <name evidence="3" type="ORF">SAMN04488054_101139</name>
</gene>
<keyword evidence="1" id="KW-0472">Membrane</keyword>
<dbReference type="RefSeq" id="WP_090925115.1">
    <property type="nucleotide sequence ID" value="NZ_FOTY01000001.1"/>
</dbReference>
<dbReference type="InterPro" id="IPR050640">
    <property type="entry name" value="Bact_2-comp_sensor_kinase"/>
</dbReference>
<dbReference type="PANTHER" id="PTHR34220:SF7">
    <property type="entry name" value="SENSOR HISTIDINE KINASE YPDA"/>
    <property type="match status" value="1"/>
</dbReference>